<sequence length="264" mass="28799">MDRRVFTFYLAFFLLLTGCTVFAGCVGEETNQQAQPGTATPTPTPRAEPPNDGAVYFSGAGDQKTVMPLSSGVHLLTFEIEKTDGSEPVASKVSISSEKDDIMVEGNYTAEVRPDAIIDGNYRWTYAFMLSEDANTTVEVSQLAPWTLHFGVPKMINGIPPQTFSGIGNTATPFFMIPAGNYSCQIKGENMTVISVELMDYNGTMLMDGDLVAPLAFHGLRNDDFELYVGDYATTVPVTIKEGDNYLFNIVCDGSWSVEFSPVK</sequence>
<dbReference type="PROSITE" id="PS51257">
    <property type="entry name" value="PROKAR_LIPOPROTEIN"/>
    <property type="match status" value="1"/>
</dbReference>
<dbReference type="Proteomes" id="UP001524383">
    <property type="component" value="Unassembled WGS sequence"/>
</dbReference>
<dbReference type="EMBL" id="VOTZ01000002">
    <property type="protein sequence ID" value="MCQ1537661.1"/>
    <property type="molecule type" value="Genomic_DNA"/>
</dbReference>
<dbReference type="AlphaFoldDB" id="A0ABD4TG70"/>
<keyword evidence="3" id="KW-1185">Reference proteome</keyword>
<comment type="caution">
    <text evidence="2">The sequence shown here is derived from an EMBL/GenBank/DDBJ whole genome shotgun (WGS) entry which is preliminary data.</text>
</comment>
<feature type="region of interest" description="Disordered" evidence="1">
    <location>
        <begin position="31"/>
        <end position="51"/>
    </location>
</feature>
<evidence type="ECO:0000256" key="1">
    <source>
        <dbReference type="SAM" id="MobiDB-lite"/>
    </source>
</evidence>
<proteinExistence type="predicted"/>
<reference evidence="2 3" key="1">
    <citation type="submission" date="2019-08" db="EMBL/GenBank/DDBJ databases">
        <authorList>
            <person name="Chen S.-C."/>
            <person name="Lai M.-C."/>
            <person name="You Y.-T."/>
        </authorList>
    </citation>
    <scope>NUCLEOTIDE SEQUENCE [LARGE SCALE GENOMIC DNA]</scope>
    <source>
        <strain evidence="2 3">P2F9704a</strain>
    </source>
</reference>
<organism evidence="2 3">
    <name type="scientific">Methanocalculus taiwanensis</name>
    <dbReference type="NCBI Taxonomy" id="106207"/>
    <lineage>
        <taxon>Archaea</taxon>
        <taxon>Methanobacteriati</taxon>
        <taxon>Methanobacteriota</taxon>
        <taxon>Stenosarchaea group</taxon>
        <taxon>Methanomicrobia</taxon>
        <taxon>Methanomicrobiales</taxon>
        <taxon>Methanocalculaceae</taxon>
        <taxon>Methanocalculus</taxon>
    </lineage>
</organism>
<protein>
    <submittedName>
        <fullName evidence="2">Uncharacterized protein</fullName>
    </submittedName>
</protein>
<evidence type="ECO:0000313" key="3">
    <source>
        <dbReference type="Proteomes" id="UP001524383"/>
    </source>
</evidence>
<dbReference type="RefSeq" id="WP_255331570.1">
    <property type="nucleotide sequence ID" value="NZ_VOTZ01000002.1"/>
</dbReference>
<accession>A0ABD4TG70</accession>
<name>A0ABD4TG70_9EURY</name>
<gene>
    <name evidence="2" type="ORF">FTO68_01465</name>
</gene>
<feature type="compositionally biased region" description="Low complexity" evidence="1">
    <location>
        <begin position="31"/>
        <end position="41"/>
    </location>
</feature>
<evidence type="ECO:0000313" key="2">
    <source>
        <dbReference type="EMBL" id="MCQ1537661.1"/>
    </source>
</evidence>